<gene>
    <name evidence="2" type="ORF">IDH41_05710</name>
</gene>
<evidence type="ECO:0000259" key="1">
    <source>
        <dbReference type="Pfam" id="PF13349"/>
    </source>
</evidence>
<dbReference type="PANTHER" id="PTHR34094">
    <property type="match status" value="1"/>
</dbReference>
<dbReference type="Proteomes" id="UP000632125">
    <property type="component" value="Unassembled WGS sequence"/>
</dbReference>
<sequence length="316" mass="34236">MKKLAAIALIMLGVGVIGAMVSFDWNDIRNFGTRPYLEERTVEAAGIDTINVRTSSIDVEVVRGKSDAVQIRLDGRASEKYLDRFELIAEQDDNGLLIEGTYKDMFFVGFNFVNVDLIVEIPDRLWQSLEVNSNSGNIDLENVRAASASAESGSGNLELENMQADDMSLKSGSGNIEVDGLTAKNVTLQTGSGGLEMENYTADQIKATSESGNITLENGQGAVQGRTDSGNIRLTADELLQDVGLKSDSGTVRIDLEKEPRSAAIRLRTESGNRKVEWESLRASVDNEYSLEGTIGSGETKIDVETDSGNLRLGLD</sequence>
<dbReference type="AlphaFoldDB" id="A0A927CJ60"/>
<keyword evidence="3" id="KW-1185">Reference proteome</keyword>
<evidence type="ECO:0000313" key="3">
    <source>
        <dbReference type="Proteomes" id="UP000632125"/>
    </source>
</evidence>
<dbReference type="EMBL" id="JACXIY010000007">
    <property type="protein sequence ID" value="MBD2868062.1"/>
    <property type="molecule type" value="Genomic_DNA"/>
</dbReference>
<dbReference type="PANTHER" id="PTHR34094:SF1">
    <property type="entry name" value="PROTEIN FAM185A"/>
    <property type="match status" value="1"/>
</dbReference>
<feature type="domain" description="DUF4097" evidence="1">
    <location>
        <begin position="47"/>
        <end position="312"/>
    </location>
</feature>
<comment type="caution">
    <text evidence="2">The sequence shown here is derived from an EMBL/GenBank/DDBJ whole genome shotgun (WGS) entry which is preliminary data.</text>
</comment>
<name>A0A927CJ60_9BACL</name>
<reference evidence="2" key="1">
    <citation type="submission" date="2020-09" db="EMBL/GenBank/DDBJ databases">
        <title>A novel bacterium of genus Paenibacillus, isolated from South China Sea.</title>
        <authorList>
            <person name="Huang H."/>
            <person name="Mo K."/>
            <person name="Hu Y."/>
        </authorList>
    </citation>
    <scope>NUCLEOTIDE SEQUENCE</scope>
    <source>
        <strain evidence="2">IB182493</strain>
    </source>
</reference>
<dbReference type="InterPro" id="IPR025164">
    <property type="entry name" value="Toastrack_DUF4097"/>
</dbReference>
<protein>
    <submittedName>
        <fullName evidence="2">DUF4097 family beta strand repeat protein</fullName>
    </submittedName>
</protein>
<dbReference type="RefSeq" id="WP_190859101.1">
    <property type="nucleotide sequence ID" value="NZ_JACXIY010000007.1"/>
</dbReference>
<dbReference type="Pfam" id="PF13349">
    <property type="entry name" value="DUF4097"/>
    <property type="match status" value="1"/>
</dbReference>
<organism evidence="2 3">
    <name type="scientific">Paenibacillus arenilitoris</name>
    <dbReference type="NCBI Taxonomy" id="2772299"/>
    <lineage>
        <taxon>Bacteria</taxon>
        <taxon>Bacillati</taxon>
        <taxon>Bacillota</taxon>
        <taxon>Bacilli</taxon>
        <taxon>Bacillales</taxon>
        <taxon>Paenibacillaceae</taxon>
        <taxon>Paenibacillus</taxon>
    </lineage>
</organism>
<dbReference type="Gene3D" id="2.160.20.120">
    <property type="match status" value="1"/>
</dbReference>
<proteinExistence type="predicted"/>
<evidence type="ECO:0000313" key="2">
    <source>
        <dbReference type="EMBL" id="MBD2868062.1"/>
    </source>
</evidence>
<accession>A0A927CJ60</accession>